<name>A0AAD6U5L8_9AGAR</name>
<dbReference type="EMBL" id="JARJCN010000027">
    <property type="protein sequence ID" value="KAJ7087901.1"/>
    <property type="molecule type" value="Genomic_DNA"/>
</dbReference>
<dbReference type="PANTHER" id="PTHR13211:SF0">
    <property type="entry name" value="TELOMERASE CAJAL BODY PROTEIN 1"/>
    <property type="match status" value="1"/>
</dbReference>
<sequence>MDASAEYIWTPPEFGLPHPPRCVASLRLDSDTSGPGNFARSAKWCPDGSVSLVQLEHREFRMLVPPGAQNDTSGKVSVDLQHHTHFTNPAPILDYAWYPSATLANPASYCFVTSVRETPVKLLDASDGRLRASYRIVDHRERQIAPHSLAFNLPATRLYCGFEDAIEVFDVGRPGEGTRLLTTPSKKSKDGLKGIISALAFSPSYETDFYAAGSLTPTPGNIVMFSEADGAAPVLFVGGGPAAGVTQLRFNPMQPHIMYAAFRRRRAVYSWDLRADGGAPLKIFSTSPHVNEPPVSDTNQKRQFDIDVAGRFLSVGDQEGRISVFDLTTEDRVVEDQDGVPVAAPCLTYSGHKDAIGAVAFHPSRPQLLTVSGSRHFHSSPPEESGSSEDEFDEGRDQCDGTFQAGVRRAAVRPAPVPLDASVTLWDFQSRSI</sequence>
<proteinExistence type="predicted"/>
<dbReference type="InterPro" id="IPR051150">
    <property type="entry name" value="SWT21/TCAB1_mRNA_Telomere"/>
</dbReference>
<evidence type="ECO:0000256" key="1">
    <source>
        <dbReference type="SAM" id="MobiDB-lite"/>
    </source>
</evidence>
<dbReference type="Proteomes" id="UP001222325">
    <property type="component" value="Unassembled WGS sequence"/>
</dbReference>
<organism evidence="2 3">
    <name type="scientific">Mycena belliarum</name>
    <dbReference type="NCBI Taxonomy" id="1033014"/>
    <lineage>
        <taxon>Eukaryota</taxon>
        <taxon>Fungi</taxon>
        <taxon>Dikarya</taxon>
        <taxon>Basidiomycota</taxon>
        <taxon>Agaricomycotina</taxon>
        <taxon>Agaricomycetes</taxon>
        <taxon>Agaricomycetidae</taxon>
        <taxon>Agaricales</taxon>
        <taxon>Marasmiineae</taxon>
        <taxon>Mycenaceae</taxon>
        <taxon>Mycena</taxon>
    </lineage>
</organism>
<dbReference type="Gene3D" id="2.130.10.10">
    <property type="entry name" value="YVTN repeat-like/Quinoprotein amine dehydrogenase"/>
    <property type="match status" value="2"/>
</dbReference>
<evidence type="ECO:0000313" key="3">
    <source>
        <dbReference type="Proteomes" id="UP001222325"/>
    </source>
</evidence>
<protein>
    <submittedName>
        <fullName evidence="2">WD40-repeat-containing domain protein</fullName>
    </submittedName>
</protein>
<keyword evidence="3" id="KW-1185">Reference proteome</keyword>
<dbReference type="PANTHER" id="PTHR13211">
    <property type="entry name" value="TELOMERASE CAJAL BODY PROTEIN 1"/>
    <property type="match status" value="1"/>
</dbReference>
<dbReference type="InterPro" id="IPR015943">
    <property type="entry name" value="WD40/YVTN_repeat-like_dom_sf"/>
</dbReference>
<accession>A0AAD6U5L8</accession>
<evidence type="ECO:0000313" key="2">
    <source>
        <dbReference type="EMBL" id="KAJ7087901.1"/>
    </source>
</evidence>
<comment type="caution">
    <text evidence="2">The sequence shown here is derived from an EMBL/GenBank/DDBJ whole genome shotgun (WGS) entry which is preliminary data.</text>
</comment>
<feature type="region of interest" description="Disordered" evidence="1">
    <location>
        <begin position="373"/>
        <end position="400"/>
    </location>
</feature>
<reference evidence="2" key="1">
    <citation type="submission" date="2023-03" db="EMBL/GenBank/DDBJ databases">
        <title>Massive genome expansion in bonnet fungi (Mycena s.s.) driven by repeated elements and novel gene families across ecological guilds.</title>
        <authorList>
            <consortium name="Lawrence Berkeley National Laboratory"/>
            <person name="Harder C.B."/>
            <person name="Miyauchi S."/>
            <person name="Viragh M."/>
            <person name="Kuo A."/>
            <person name="Thoen E."/>
            <person name="Andreopoulos B."/>
            <person name="Lu D."/>
            <person name="Skrede I."/>
            <person name="Drula E."/>
            <person name="Henrissat B."/>
            <person name="Morin E."/>
            <person name="Kohler A."/>
            <person name="Barry K."/>
            <person name="LaButti K."/>
            <person name="Morin E."/>
            <person name="Salamov A."/>
            <person name="Lipzen A."/>
            <person name="Mereny Z."/>
            <person name="Hegedus B."/>
            <person name="Baldrian P."/>
            <person name="Stursova M."/>
            <person name="Weitz H."/>
            <person name="Taylor A."/>
            <person name="Grigoriev I.V."/>
            <person name="Nagy L.G."/>
            <person name="Martin F."/>
            <person name="Kauserud H."/>
        </authorList>
    </citation>
    <scope>NUCLEOTIDE SEQUENCE</scope>
    <source>
        <strain evidence="2">CBHHK173m</strain>
    </source>
</reference>
<gene>
    <name evidence="2" type="ORF">B0H15DRAFT_982355</name>
</gene>
<dbReference type="SUPFAM" id="SSF50978">
    <property type="entry name" value="WD40 repeat-like"/>
    <property type="match status" value="1"/>
</dbReference>
<dbReference type="InterPro" id="IPR036322">
    <property type="entry name" value="WD40_repeat_dom_sf"/>
</dbReference>
<dbReference type="AlphaFoldDB" id="A0AAD6U5L8"/>